<proteinExistence type="predicted"/>
<gene>
    <name evidence="2" type="primary">tcuB</name>
    <name evidence="2" type="ORF">J5Y09_18695</name>
</gene>
<keyword evidence="3" id="KW-1185">Reference proteome</keyword>
<evidence type="ECO:0000313" key="3">
    <source>
        <dbReference type="Proteomes" id="UP000680815"/>
    </source>
</evidence>
<feature type="transmembrane region" description="Helical" evidence="1">
    <location>
        <begin position="174"/>
        <end position="198"/>
    </location>
</feature>
<reference evidence="2 3" key="1">
    <citation type="submission" date="2021-03" db="EMBL/GenBank/DDBJ databases">
        <authorList>
            <person name="So Y."/>
        </authorList>
    </citation>
    <scope>NUCLEOTIDE SEQUENCE [LARGE SCALE GENOMIC DNA]</scope>
    <source>
        <strain evidence="2 3">PWR1</strain>
    </source>
</reference>
<accession>A0ABS4AX64</accession>
<organism evidence="2 3">
    <name type="scientific">Roseomonas nitratireducens</name>
    <dbReference type="NCBI Taxonomy" id="2820810"/>
    <lineage>
        <taxon>Bacteria</taxon>
        <taxon>Pseudomonadati</taxon>
        <taxon>Pseudomonadota</taxon>
        <taxon>Alphaproteobacteria</taxon>
        <taxon>Acetobacterales</taxon>
        <taxon>Roseomonadaceae</taxon>
        <taxon>Roseomonas</taxon>
    </lineage>
</organism>
<feature type="transmembrane region" description="Helical" evidence="1">
    <location>
        <begin position="133"/>
        <end position="154"/>
    </location>
</feature>
<comment type="caution">
    <text evidence="2">The sequence shown here is derived from an EMBL/GenBank/DDBJ whole genome shotgun (WGS) entry which is preliminary data.</text>
</comment>
<feature type="transmembrane region" description="Helical" evidence="1">
    <location>
        <begin position="254"/>
        <end position="275"/>
    </location>
</feature>
<dbReference type="Proteomes" id="UP000680815">
    <property type="component" value="Unassembled WGS sequence"/>
</dbReference>
<feature type="transmembrane region" description="Helical" evidence="1">
    <location>
        <begin position="287"/>
        <end position="306"/>
    </location>
</feature>
<dbReference type="NCBIfam" id="TIGR02484">
    <property type="entry name" value="CitB"/>
    <property type="match status" value="1"/>
</dbReference>
<evidence type="ECO:0000313" key="2">
    <source>
        <dbReference type="EMBL" id="MBP0465962.1"/>
    </source>
</evidence>
<keyword evidence="1" id="KW-0812">Transmembrane</keyword>
<feature type="transmembrane region" description="Helical" evidence="1">
    <location>
        <begin position="327"/>
        <end position="346"/>
    </location>
</feature>
<dbReference type="InterPro" id="IPR012830">
    <property type="entry name" value="Citrate_utilization_prot_B"/>
</dbReference>
<evidence type="ECO:0000256" key="1">
    <source>
        <dbReference type="SAM" id="Phobius"/>
    </source>
</evidence>
<keyword evidence="1" id="KW-1133">Transmembrane helix</keyword>
<dbReference type="EMBL" id="JAGIYZ010000020">
    <property type="protein sequence ID" value="MBP0465962.1"/>
    <property type="molecule type" value="Genomic_DNA"/>
</dbReference>
<dbReference type="Gene3D" id="1.20.950.20">
    <property type="entry name" value="Transmembrane di-heme cytochromes, Chain C"/>
    <property type="match status" value="1"/>
</dbReference>
<sequence length="402" mass="43293">MRVAAQRAWVPVAPSARGRAARRRISRRPAVAAESETVAEARRQMEICNACRYCEGYCAVFPAMAMRRSFAEADLTHLANLCHGCKGCYHACQYAPPHPFGINIPATFAELRQESYAEHAWPKPMGRAFERNGTLVTLAAAFGIAITLILVAALQDPAVLYSAQTGVGAFFRIIPYWLMVGLATLTFGYGVFAMAMGARSYWRATGGMGGAFAPAPAAEAAVDILTLRNLGGGGHGCNDLDEGFSQRRRHFHQALLYGFLLCFAATSTGAIYHHVFGWKSPHAFFSLPVQFGTWGGVLMMLGAAGLMHTKVITDPGPVSRKVLGGEFAMLALLFLIAATGLLLLAVRHTGAMGVMLAIHLGLVFAFFLLMPYSKMVHGVYRGIALLRNAREKRSAKPAPAAG</sequence>
<dbReference type="SUPFAM" id="SSF46548">
    <property type="entry name" value="alpha-helical ferredoxin"/>
    <property type="match status" value="1"/>
</dbReference>
<dbReference type="InterPro" id="IPR036197">
    <property type="entry name" value="NarG-like_sf"/>
</dbReference>
<feature type="transmembrane region" description="Helical" evidence="1">
    <location>
        <begin position="352"/>
        <end position="372"/>
    </location>
</feature>
<dbReference type="SUPFAM" id="SSF103501">
    <property type="entry name" value="Respiratory nitrate reductase 1 gamma chain"/>
    <property type="match status" value="1"/>
</dbReference>
<protein>
    <submittedName>
        <fullName evidence="2">Tricarballylate utilization 4Fe-4S protein TcuB</fullName>
    </submittedName>
</protein>
<name>A0ABS4AX64_9PROT</name>
<keyword evidence="1" id="KW-0472">Membrane</keyword>